<sequence>MSHNGAPGVGLSSGLSASPSSELEQKISQLLISMNHVSESCFKVENEVRSQRRILFFVTFLVVCLALCLTYIVQDMSAGEIDHCLVRRNSPPM</sequence>
<keyword evidence="2" id="KW-0472">Membrane</keyword>
<reference evidence="3" key="1">
    <citation type="submission" date="2016-04" db="EMBL/GenBank/DDBJ databases">
        <authorList>
            <person name="Calderon-Fernandez G.M.Sr."/>
        </authorList>
    </citation>
    <scope>NUCLEOTIDE SEQUENCE</scope>
    <source>
        <strain evidence="3">Int1</strain>
        <tissue evidence="3">Integument</tissue>
    </source>
</reference>
<keyword evidence="2" id="KW-1133">Transmembrane helix</keyword>
<dbReference type="AlphaFoldDB" id="A0A170ZGK5"/>
<keyword evidence="2" id="KW-0812">Transmembrane</keyword>
<proteinExistence type="predicted"/>
<feature type="region of interest" description="Disordered" evidence="1">
    <location>
        <begin position="1"/>
        <end position="20"/>
    </location>
</feature>
<feature type="transmembrane region" description="Helical" evidence="2">
    <location>
        <begin position="54"/>
        <end position="73"/>
    </location>
</feature>
<reference evidence="3" key="2">
    <citation type="journal article" date="2017" name="J. Med. Entomol.">
        <title>Transcriptome Analysis of the Triatoma infestans (Hemiptera: Reduviidae) Integument.</title>
        <authorList>
            <person name="Calderon-Fernandez G.M."/>
            <person name="Moriconi D.E."/>
            <person name="Dulbecco A.B."/>
            <person name="Juarez M.P."/>
        </authorList>
    </citation>
    <scope>NUCLEOTIDE SEQUENCE</scope>
    <source>
        <strain evidence="3">Int1</strain>
        <tissue evidence="3">Integument</tissue>
    </source>
</reference>
<name>A0A170ZGK5_TRIIF</name>
<accession>A0A170ZGK5</accession>
<evidence type="ECO:0000256" key="1">
    <source>
        <dbReference type="SAM" id="MobiDB-lite"/>
    </source>
</evidence>
<organism evidence="3">
    <name type="scientific">Triatoma infestans</name>
    <name type="common">Assassin bug</name>
    <dbReference type="NCBI Taxonomy" id="30076"/>
    <lineage>
        <taxon>Eukaryota</taxon>
        <taxon>Metazoa</taxon>
        <taxon>Ecdysozoa</taxon>
        <taxon>Arthropoda</taxon>
        <taxon>Hexapoda</taxon>
        <taxon>Insecta</taxon>
        <taxon>Pterygota</taxon>
        <taxon>Neoptera</taxon>
        <taxon>Paraneoptera</taxon>
        <taxon>Hemiptera</taxon>
        <taxon>Heteroptera</taxon>
        <taxon>Panheteroptera</taxon>
        <taxon>Cimicomorpha</taxon>
        <taxon>Reduviidae</taxon>
        <taxon>Triatominae</taxon>
        <taxon>Triatoma</taxon>
    </lineage>
</organism>
<evidence type="ECO:0000256" key="2">
    <source>
        <dbReference type="SAM" id="Phobius"/>
    </source>
</evidence>
<evidence type="ECO:0000313" key="3">
    <source>
        <dbReference type="EMBL" id="JAS00955.1"/>
    </source>
</evidence>
<protein>
    <submittedName>
        <fullName evidence="3">Motile sperm domain-containing protein 2 isoform x2</fullName>
    </submittedName>
</protein>
<dbReference type="EMBL" id="GEMB01002225">
    <property type="protein sequence ID" value="JAS00955.1"/>
    <property type="molecule type" value="Transcribed_RNA"/>
</dbReference>